<organism evidence="1 2">
    <name type="scientific">Dichomitus squalens (strain LYAD-421)</name>
    <name type="common">Western red white-rot fungus</name>
    <dbReference type="NCBI Taxonomy" id="732165"/>
    <lineage>
        <taxon>Eukaryota</taxon>
        <taxon>Fungi</taxon>
        <taxon>Dikarya</taxon>
        <taxon>Basidiomycota</taxon>
        <taxon>Agaricomycotina</taxon>
        <taxon>Agaricomycetes</taxon>
        <taxon>Polyporales</taxon>
        <taxon>Polyporaceae</taxon>
        <taxon>Dichomitus</taxon>
    </lineage>
</organism>
<feature type="non-terminal residue" evidence="1">
    <location>
        <position position="54"/>
    </location>
</feature>
<sequence length="54" mass="6071">IEVDAKYIKGMLAAPDLQPNAVINRWIAEILTYPHKLIHVPATKHKGPDALSRR</sequence>
<protein>
    <recommendedName>
        <fullName evidence="3">RNase H type-1 domain-containing protein</fullName>
    </recommendedName>
</protein>
<evidence type="ECO:0008006" key="3">
    <source>
        <dbReference type="Google" id="ProtNLM"/>
    </source>
</evidence>
<gene>
    <name evidence="1" type="ORF">DICSQDRAFT_26061</name>
</gene>
<dbReference type="KEGG" id="dsq:DICSQDRAFT_26061"/>
<name>R7SIA0_DICSQ</name>
<proteinExistence type="predicted"/>
<evidence type="ECO:0000313" key="1">
    <source>
        <dbReference type="EMBL" id="EJF55460.1"/>
    </source>
</evidence>
<accession>R7SIA0</accession>
<dbReference type="GeneID" id="18841695"/>
<evidence type="ECO:0000313" key="2">
    <source>
        <dbReference type="Proteomes" id="UP000053319"/>
    </source>
</evidence>
<dbReference type="AlphaFoldDB" id="R7SIA0"/>
<dbReference type="OrthoDB" id="3037028at2759"/>
<dbReference type="OMA" id="NAVINRW"/>
<dbReference type="Proteomes" id="UP000053319">
    <property type="component" value="Unassembled WGS sequence"/>
</dbReference>
<reference evidence="1 2" key="1">
    <citation type="journal article" date="2012" name="Science">
        <title>The Paleozoic origin of enzymatic lignin decomposition reconstructed from 31 fungal genomes.</title>
        <authorList>
            <person name="Floudas D."/>
            <person name="Binder M."/>
            <person name="Riley R."/>
            <person name="Barry K."/>
            <person name="Blanchette R.A."/>
            <person name="Henrissat B."/>
            <person name="Martinez A.T."/>
            <person name="Otillar R."/>
            <person name="Spatafora J.W."/>
            <person name="Yadav J.S."/>
            <person name="Aerts A."/>
            <person name="Benoit I."/>
            <person name="Boyd A."/>
            <person name="Carlson A."/>
            <person name="Copeland A."/>
            <person name="Coutinho P.M."/>
            <person name="de Vries R.P."/>
            <person name="Ferreira P."/>
            <person name="Findley K."/>
            <person name="Foster B."/>
            <person name="Gaskell J."/>
            <person name="Glotzer D."/>
            <person name="Gorecki P."/>
            <person name="Heitman J."/>
            <person name="Hesse C."/>
            <person name="Hori C."/>
            <person name="Igarashi K."/>
            <person name="Jurgens J.A."/>
            <person name="Kallen N."/>
            <person name="Kersten P."/>
            <person name="Kohler A."/>
            <person name="Kuees U."/>
            <person name="Kumar T.K.A."/>
            <person name="Kuo A."/>
            <person name="LaButti K."/>
            <person name="Larrondo L.F."/>
            <person name="Lindquist E."/>
            <person name="Ling A."/>
            <person name="Lombard V."/>
            <person name="Lucas S."/>
            <person name="Lundell T."/>
            <person name="Martin R."/>
            <person name="McLaughlin D.J."/>
            <person name="Morgenstern I."/>
            <person name="Morin E."/>
            <person name="Murat C."/>
            <person name="Nagy L.G."/>
            <person name="Nolan M."/>
            <person name="Ohm R.A."/>
            <person name="Patyshakuliyeva A."/>
            <person name="Rokas A."/>
            <person name="Ruiz-Duenas F.J."/>
            <person name="Sabat G."/>
            <person name="Salamov A."/>
            <person name="Samejima M."/>
            <person name="Schmutz J."/>
            <person name="Slot J.C."/>
            <person name="St John F."/>
            <person name="Stenlid J."/>
            <person name="Sun H."/>
            <person name="Sun S."/>
            <person name="Syed K."/>
            <person name="Tsang A."/>
            <person name="Wiebenga A."/>
            <person name="Young D."/>
            <person name="Pisabarro A."/>
            <person name="Eastwood D.C."/>
            <person name="Martin F."/>
            <person name="Cullen D."/>
            <person name="Grigoriev I.V."/>
            <person name="Hibbett D.S."/>
        </authorList>
    </citation>
    <scope>NUCLEOTIDE SEQUENCE [LARGE SCALE GENOMIC DNA]</scope>
    <source>
        <strain evidence="1 2">LYAD-421 SS1</strain>
    </source>
</reference>
<feature type="non-terminal residue" evidence="1">
    <location>
        <position position="1"/>
    </location>
</feature>
<dbReference type="RefSeq" id="XP_007371801.1">
    <property type="nucleotide sequence ID" value="XM_007371739.1"/>
</dbReference>
<dbReference type="EMBL" id="JH719626">
    <property type="protein sequence ID" value="EJF55460.1"/>
    <property type="molecule type" value="Genomic_DNA"/>
</dbReference>
<dbReference type="HOGENOM" id="CLU_165851_1_0_1"/>